<proteinExistence type="predicted"/>
<protein>
    <submittedName>
        <fullName evidence="2">Uncharacterized protein</fullName>
    </submittedName>
</protein>
<dbReference type="EMBL" id="CAMGYJ010000004">
    <property type="protein sequence ID" value="CAI0407681.1"/>
    <property type="molecule type" value="Genomic_DNA"/>
</dbReference>
<dbReference type="AlphaFoldDB" id="A0AAV0JGG0"/>
<evidence type="ECO:0000313" key="3">
    <source>
        <dbReference type="Proteomes" id="UP001154282"/>
    </source>
</evidence>
<dbReference type="Proteomes" id="UP001154282">
    <property type="component" value="Unassembled WGS sequence"/>
</dbReference>
<evidence type="ECO:0000313" key="2">
    <source>
        <dbReference type="EMBL" id="CAI0407681.1"/>
    </source>
</evidence>
<name>A0AAV0JGG0_9ROSI</name>
<keyword evidence="3" id="KW-1185">Reference proteome</keyword>
<evidence type="ECO:0000256" key="1">
    <source>
        <dbReference type="SAM" id="MobiDB-lite"/>
    </source>
</evidence>
<reference evidence="2" key="1">
    <citation type="submission" date="2022-08" db="EMBL/GenBank/DDBJ databases">
        <authorList>
            <person name="Gutierrez-Valencia J."/>
        </authorList>
    </citation>
    <scope>NUCLEOTIDE SEQUENCE</scope>
</reference>
<feature type="region of interest" description="Disordered" evidence="1">
    <location>
        <begin position="113"/>
        <end position="142"/>
    </location>
</feature>
<feature type="compositionally biased region" description="Low complexity" evidence="1">
    <location>
        <begin position="113"/>
        <end position="126"/>
    </location>
</feature>
<gene>
    <name evidence="2" type="ORF">LITE_LOCUS13666</name>
</gene>
<organism evidence="2 3">
    <name type="scientific">Linum tenue</name>
    <dbReference type="NCBI Taxonomy" id="586396"/>
    <lineage>
        <taxon>Eukaryota</taxon>
        <taxon>Viridiplantae</taxon>
        <taxon>Streptophyta</taxon>
        <taxon>Embryophyta</taxon>
        <taxon>Tracheophyta</taxon>
        <taxon>Spermatophyta</taxon>
        <taxon>Magnoliopsida</taxon>
        <taxon>eudicotyledons</taxon>
        <taxon>Gunneridae</taxon>
        <taxon>Pentapetalae</taxon>
        <taxon>rosids</taxon>
        <taxon>fabids</taxon>
        <taxon>Malpighiales</taxon>
        <taxon>Linaceae</taxon>
        <taxon>Linum</taxon>
    </lineage>
</organism>
<sequence length="142" mass="15369">MAVFHMSSDGYFVRTWPASSSADVYVHDYTGDIYDPDLIRYKDSGRWRGGRIKIGPSGDAQFRALEVHGVVIEGNRLTQLWNDLTLTSSARSSVSWLIGTDSVSSTSTARRSCGCGSTITSGGPSTASNLQSARRRSGTRVT</sequence>
<feature type="compositionally biased region" description="Basic residues" evidence="1">
    <location>
        <begin position="133"/>
        <end position="142"/>
    </location>
</feature>
<accession>A0AAV0JGG0</accession>
<comment type="caution">
    <text evidence="2">The sequence shown here is derived from an EMBL/GenBank/DDBJ whole genome shotgun (WGS) entry which is preliminary data.</text>
</comment>